<dbReference type="AlphaFoldDB" id="A0A1I4YCR3"/>
<organism evidence="4 5">
    <name type="scientific">Izhakiella capsodis</name>
    <dbReference type="NCBI Taxonomy" id="1367852"/>
    <lineage>
        <taxon>Bacteria</taxon>
        <taxon>Pseudomonadati</taxon>
        <taxon>Pseudomonadota</taxon>
        <taxon>Gammaproteobacteria</taxon>
        <taxon>Enterobacterales</taxon>
        <taxon>Erwiniaceae</taxon>
        <taxon>Izhakiella</taxon>
    </lineage>
</organism>
<dbReference type="RefSeq" id="WP_092877696.1">
    <property type="nucleotide sequence ID" value="NZ_FOVC01000006.1"/>
</dbReference>
<dbReference type="Pfam" id="PF05130">
    <property type="entry name" value="FlgN"/>
    <property type="match status" value="1"/>
</dbReference>
<dbReference type="OrthoDB" id="5600584at2"/>
<dbReference type="InterPro" id="IPR007809">
    <property type="entry name" value="FlgN-like"/>
</dbReference>
<dbReference type="Proteomes" id="UP000242222">
    <property type="component" value="Unassembled WGS sequence"/>
</dbReference>
<dbReference type="SUPFAM" id="SSF140566">
    <property type="entry name" value="FlgN-like"/>
    <property type="match status" value="1"/>
</dbReference>
<evidence type="ECO:0000313" key="5">
    <source>
        <dbReference type="Proteomes" id="UP000242222"/>
    </source>
</evidence>
<accession>A0A1I4YCR3</accession>
<dbReference type="InterPro" id="IPR036679">
    <property type="entry name" value="FlgN-like_sf"/>
</dbReference>
<evidence type="ECO:0000313" key="4">
    <source>
        <dbReference type="EMBL" id="SFN35359.1"/>
    </source>
</evidence>
<evidence type="ECO:0000256" key="1">
    <source>
        <dbReference type="ARBA" id="ARBA00002397"/>
    </source>
</evidence>
<evidence type="ECO:0000256" key="3">
    <source>
        <dbReference type="ARBA" id="ARBA00022795"/>
    </source>
</evidence>
<evidence type="ECO:0000256" key="2">
    <source>
        <dbReference type="ARBA" id="ARBA00007703"/>
    </source>
</evidence>
<dbReference type="EMBL" id="FOVC01000006">
    <property type="protein sequence ID" value="SFN35359.1"/>
    <property type="molecule type" value="Genomic_DNA"/>
</dbReference>
<sequence>MGAKTEQIKALLGDIRLDDQRYQQLAELLELQHSAMISCDSLQMAELNQQLLASYQQLQGSAQRRVTILKTLGLPERDEGMRQLLNALPQGLSAQAMEWWQKLEQQTQRCQHLNSRNGRLLHAQQEIFAGLINNNSATNFLYAE</sequence>
<comment type="function">
    <text evidence="1">Required for the efficient initiation of filament assembly.</text>
</comment>
<dbReference type="Gene3D" id="1.20.58.300">
    <property type="entry name" value="FlgN-like"/>
    <property type="match status" value="1"/>
</dbReference>
<name>A0A1I4YCR3_9GAMM</name>
<dbReference type="GO" id="GO:0044780">
    <property type="term" value="P:bacterial-type flagellum assembly"/>
    <property type="evidence" value="ECO:0007669"/>
    <property type="project" value="InterPro"/>
</dbReference>
<gene>
    <name evidence="4" type="ORF">SAMN05216516_10618</name>
</gene>
<comment type="similarity">
    <text evidence="2">Belongs to the FlgN family.</text>
</comment>
<keyword evidence="5" id="KW-1185">Reference proteome</keyword>
<protein>
    <submittedName>
        <fullName evidence="4">FlgN protein</fullName>
    </submittedName>
</protein>
<reference evidence="5" key="1">
    <citation type="submission" date="2016-10" db="EMBL/GenBank/DDBJ databases">
        <authorList>
            <person name="Varghese N."/>
            <person name="Submissions S."/>
        </authorList>
    </citation>
    <scope>NUCLEOTIDE SEQUENCE [LARGE SCALE GENOMIC DNA]</scope>
    <source>
        <strain evidence="5">N6PO6</strain>
    </source>
</reference>
<proteinExistence type="inferred from homology"/>
<dbReference type="STRING" id="1367852.SAMN05216516_10618"/>
<keyword evidence="3" id="KW-1005">Bacterial flagellum biogenesis</keyword>